<dbReference type="STRING" id="5627.A0A1C7MT83"/>
<dbReference type="Proteomes" id="UP000092993">
    <property type="component" value="Unassembled WGS sequence"/>
</dbReference>
<dbReference type="AlphaFoldDB" id="A0A1C7MT83"/>
<evidence type="ECO:0000313" key="2">
    <source>
        <dbReference type="Proteomes" id="UP000092993"/>
    </source>
</evidence>
<gene>
    <name evidence="1" type="ORF">A0H81_00378</name>
</gene>
<comment type="caution">
    <text evidence="1">The sequence shown here is derived from an EMBL/GenBank/DDBJ whole genome shotgun (WGS) entry which is preliminary data.</text>
</comment>
<name>A0A1C7MT83_GRIFR</name>
<keyword evidence="2" id="KW-1185">Reference proteome</keyword>
<dbReference type="OrthoDB" id="2747697at2759"/>
<reference evidence="1 2" key="1">
    <citation type="submission" date="2016-03" db="EMBL/GenBank/DDBJ databases">
        <title>Whole genome sequencing of Grifola frondosa 9006-11.</title>
        <authorList>
            <person name="Min B."/>
            <person name="Park H."/>
            <person name="Kim J.-G."/>
            <person name="Cho H."/>
            <person name="Oh Y.-L."/>
            <person name="Kong W.-S."/>
            <person name="Choi I.-G."/>
        </authorList>
    </citation>
    <scope>NUCLEOTIDE SEQUENCE [LARGE SCALE GENOMIC DNA]</scope>
    <source>
        <strain evidence="1 2">9006-11</strain>
    </source>
</reference>
<organism evidence="1 2">
    <name type="scientific">Grifola frondosa</name>
    <name type="common">Maitake</name>
    <name type="synonym">Polyporus frondosus</name>
    <dbReference type="NCBI Taxonomy" id="5627"/>
    <lineage>
        <taxon>Eukaryota</taxon>
        <taxon>Fungi</taxon>
        <taxon>Dikarya</taxon>
        <taxon>Basidiomycota</taxon>
        <taxon>Agaricomycotina</taxon>
        <taxon>Agaricomycetes</taxon>
        <taxon>Polyporales</taxon>
        <taxon>Grifolaceae</taxon>
        <taxon>Grifola</taxon>
    </lineage>
</organism>
<evidence type="ECO:0000313" key="1">
    <source>
        <dbReference type="EMBL" id="OBZ79649.1"/>
    </source>
</evidence>
<dbReference type="EMBL" id="LUGG01000001">
    <property type="protein sequence ID" value="OBZ79649.1"/>
    <property type="molecule type" value="Genomic_DNA"/>
</dbReference>
<accession>A0A1C7MT83</accession>
<proteinExistence type="predicted"/>
<sequence length="338" mass="38363">MLLIDLPTDILTLLPGYLESLDDLHSLILTSRELYATTSKPTPSVVYSLATSPYTGIQPYPHLFIAIKARTLADWAVQSSENRERLFDAINTGGPSGVLDLALSVSPITLNDLAFLRHTRTSILEPAIKYLETKCGPSDEIDPSFTVCHNVTLLLTNYWIYCDLFYHNITAPVFRHTAGLQPLKPLGNETRLKWVYHFLPDCNADPPVAGGYDMIEMNKLLDEGLEETFIKFLIPPPWHEMQLFRNRFFRSACYAGLASVQLVHMVYIKDDLTPEQTKSLWPEEIKELAAAFGALDENQLSELYGPLPWDREGNFIHLEEADGWMGLQSDLYRLLNWD</sequence>
<protein>
    <submittedName>
        <fullName evidence="1">Uncharacterized protein</fullName>
    </submittedName>
</protein>